<protein>
    <recommendedName>
        <fullName evidence="32">Polyribonucleotide nucleotidyltransferase 1, mitochondrial</fullName>
        <ecNumber evidence="6">2.7.7.8</ecNumber>
    </recommendedName>
    <alternativeName>
        <fullName evidence="29">Polynucleotide phosphorylase 1</fullName>
    </alternativeName>
</protein>
<dbReference type="InterPro" id="IPR015847">
    <property type="entry name" value="ExoRNase_PH_dom2"/>
</dbReference>
<evidence type="ECO:0000256" key="22">
    <source>
        <dbReference type="ARBA" id="ARBA00022884"/>
    </source>
</evidence>
<dbReference type="GO" id="GO:0005759">
    <property type="term" value="C:mitochondrial matrix"/>
    <property type="evidence" value="ECO:0007669"/>
    <property type="project" value="UniProtKB-SubCell"/>
</dbReference>
<dbReference type="Gene3D" id="1.10.10.400">
    <property type="entry name" value="Polyribonucleotide nucleotidyltransferase, RNA-binding domain"/>
    <property type="match status" value="1"/>
</dbReference>
<dbReference type="FunFam" id="3.30.1370.10:FF:000044">
    <property type="entry name" value="Polyribonucleotide nucleotidyltransferase 1, mitochondrial"/>
    <property type="match status" value="1"/>
</dbReference>
<comment type="subcellular location">
    <subcellularLocation>
        <location evidence="2">Cytoplasm</location>
    </subcellularLocation>
    <subcellularLocation>
        <location evidence="30">Mitochondrion intermembrane space</location>
        <topology evidence="30">Peripheral membrane protein</topology>
    </subcellularLocation>
    <subcellularLocation>
        <location evidence="1">Mitochondrion matrix</location>
    </subcellularLocation>
    <subcellularLocation>
        <location evidence="3">Secreted</location>
        <location evidence="3">Extracellular space</location>
        <location evidence="3">Extracellular matrix</location>
    </subcellularLocation>
</comment>
<evidence type="ECO:0000313" key="37">
    <source>
        <dbReference type="EMBL" id="RXM31684.1"/>
    </source>
</evidence>
<dbReference type="PROSITE" id="PS50084">
    <property type="entry name" value="KH_TYPE_1"/>
    <property type="match status" value="1"/>
</dbReference>
<dbReference type="PANTHER" id="PTHR11252">
    <property type="entry name" value="POLYRIBONUCLEOTIDE NUCLEOTIDYLTRANSFERASE"/>
    <property type="match status" value="1"/>
</dbReference>
<comment type="caution">
    <text evidence="37">The sequence shown here is derived from an EMBL/GenBank/DDBJ whole genome shotgun (WGS) entry which is preliminary data.</text>
</comment>
<dbReference type="InterPro" id="IPR018097">
    <property type="entry name" value="EGF_Ca-bd_CS"/>
</dbReference>
<dbReference type="CDD" id="cd11364">
    <property type="entry name" value="RNase_PH_PNPase_2"/>
    <property type="match status" value="1"/>
</dbReference>
<keyword evidence="16" id="KW-0540">Nuclease</keyword>
<keyword evidence="24" id="KW-0007">Acetylation</keyword>
<dbReference type="SUPFAM" id="SSF54211">
    <property type="entry name" value="Ribosomal protein S5 domain 2-like"/>
    <property type="match status" value="1"/>
</dbReference>
<dbReference type="Gene3D" id="2.10.25.10">
    <property type="entry name" value="Laminin"/>
    <property type="match status" value="2"/>
</dbReference>
<evidence type="ECO:0000259" key="35">
    <source>
        <dbReference type="PROSITE" id="PS50026"/>
    </source>
</evidence>
<evidence type="ECO:0000256" key="21">
    <source>
        <dbReference type="ARBA" id="ARBA00022839"/>
    </source>
</evidence>
<dbReference type="PROSITE" id="PS01187">
    <property type="entry name" value="EGF_CA"/>
    <property type="match status" value="1"/>
</dbReference>
<evidence type="ECO:0000256" key="16">
    <source>
        <dbReference type="ARBA" id="ARBA00022722"/>
    </source>
</evidence>
<evidence type="ECO:0000256" key="30">
    <source>
        <dbReference type="ARBA" id="ARBA00060410"/>
    </source>
</evidence>
<dbReference type="Pfam" id="PF03725">
    <property type="entry name" value="RNase_PH_C"/>
    <property type="match status" value="1"/>
</dbReference>
<evidence type="ECO:0000256" key="18">
    <source>
        <dbReference type="ARBA" id="ARBA00022737"/>
    </source>
</evidence>
<dbReference type="EC" id="2.7.7.8" evidence="6"/>
<dbReference type="InterPro" id="IPR004087">
    <property type="entry name" value="KH_dom"/>
</dbReference>
<dbReference type="SUPFAM" id="SSF57184">
    <property type="entry name" value="Growth factor receptor domain"/>
    <property type="match status" value="1"/>
</dbReference>
<dbReference type="PROSITE" id="PS00010">
    <property type="entry name" value="ASX_HYDROXYL"/>
    <property type="match status" value="2"/>
</dbReference>
<organism evidence="37 38">
    <name type="scientific">Acipenser ruthenus</name>
    <name type="common">Sterlet sturgeon</name>
    <dbReference type="NCBI Taxonomy" id="7906"/>
    <lineage>
        <taxon>Eukaryota</taxon>
        <taxon>Metazoa</taxon>
        <taxon>Chordata</taxon>
        <taxon>Craniata</taxon>
        <taxon>Vertebrata</taxon>
        <taxon>Euteleostomi</taxon>
        <taxon>Actinopterygii</taxon>
        <taxon>Chondrostei</taxon>
        <taxon>Acipenseriformes</taxon>
        <taxon>Acipenseridae</taxon>
        <taxon>Acipenser</taxon>
    </lineage>
</organism>
<dbReference type="InterPro" id="IPR027408">
    <property type="entry name" value="PNPase/RNase_PH_dom_sf"/>
</dbReference>
<keyword evidence="23" id="KW-0809">Transit peptide</keyword>
<dbReference type="GO" id="GO:0000175">
    <property type="term" value="F:3'-5'-RNA exonuclease activity"/>
    <property type="evidence" value="ECO:0007669"/>
    <property type="project" value="TreeGrafter"/>
</dbReference>
<reference evidence="37 38" key="1">
    <citation type="submission" date="2019-01" db="EMBL/GenBank/DDBJ databases">
        <title>Draft Genome and Complete Hox-Cluster Characterization of the Sterlet Sturgeon (Acipenser ruthenus).</title>
        <authorList>
            <person name="Wei Q."/>
        </authorList>
    </citation>
    <scope>NUCLEOTIDE SEQUENCE [LARGE SCALE GENOMIC DNA]</scope>
    <source>
        <strain evidence="37">WHYD16114868_AA</strain>
        <tissue evidence="37">Blood</tissue>
    </source>
</reference>
<dbReference type="InterPro" id="IPR009030">
    <property type="entry name" value="Growth_fac_rcpt_cys_sf"/>
</dbReference>
<dbReference type="Pfam" id="PF12662">
    <property type="entry name" value="cEGF"/>
    <property type="match status" value="2"/>
</dbReference>
<dbReference type="InterPro" id="IPR036456">
    <property type="entry name" value="PNPase_PH_RNA-bd_sf"/>
</dbReference>
<evidence type="ECO:0000256" key="6">
    <source>
        <dbReference type="ARBA" id="ARBA00012416"/>
    </source>
</evidence>
<keyword evidence="8" id="KW-0963">Cytoplasm</keyword>
<dbReference type="SMART" id="SM00316">
    <property type="entry name" value="S1"/>
    <property type="match status" value="1"/>
</dbReference>
<dbReference type="PANTHER" id="PTHR11252:SF0">
    <property type="entry name" value="POLYRIBONUCLEOTIDE NUCLEOTIDYLTRANSFERASE 1, MITOCHONDRIAL"/>
    <property type="match status" value="1"/>
</dbReference>
<dbReference type="InterPro" id="IPR036345">
    <property type="entry name" value="ExoRNase_PH_dom2_sf"/>
</dbReference>
<feature type="domain" description="S1 motif" evidence="36">
    <location>
        <begin position="678"/>
        <end position="749"/>
    </location>
</feature>
<dbReference type="SMART" id="SM00179">
    <property type="entry name" value="EGF_CA"/>
    <property type="match status" value="3"/>
</dbReference>
<dbReference type="SUPFAM" id="SSF46915">
    <property type="entry name" value="Polynucleotide phosphorylase/guanosine pentaphosphate synthase (PNPase/GPSI), domain 3"/>
    <property type="match status" value="1"/>
</dbReference>
<dbReference type="GO" id="GO:0003723">
    <property type="term" value="F:RNA binding"/>
    <property type="evidence" value="ECO:0007669"/>
    <property type="project" value="UniProtKB-UniRule"/>
</dbReference>
<dbReference type="InterPro" id="IPR000742">
    <property type="entry name" value="EGF"/>
</dbReference>
<dbReference type="FunFam" id="2.10.25.10:FF:000201">
    <property type="entry name" value="EGF-containing fibulin-like extracellular matrix protein 2"/>
    <property type="match status" value="1"/>
</dbReference>
<dbReference type="FunFam" id="3.30.230.70:FF:000006">
    <property type="entry name" value="polyribonucleotide nucleotidyltransferase 1, mitochondrial"/>
    <property type="match status" value="1"/>
</dbReference>
<evidence type="ECO:0000256" key="14">
    <source>
        <dbReference type="ARBA" id="ARBA00022679"/>
    </source>
</evidence>
<keyword evidence="21" id="KW-0269">Exonuclease</keyword>
<dbReference type="AlphaFoldDB" id="A0A444U948"/>
<dbReference type="GO" id="GO:0004654">
    <property type="term" value="F:polyribonucleotide nucleotidyltransferase activity"/>
    <property type="evidence" value="ECO:0007669"/>
    <property type="project" value="UniProtKB-EC"/>
</dbReference>
<dbReference type="Pfam" id="PF00013">
    <property type="entry name" value="KH_1"/>
    <property type="match status" value="1"/>
</dbReference>
<dbReference type="GO" id="GO:0005509">
    <property type="term" value="F:calcium ion binding"/>
    <property type="evidence" value="ECO:0007669"/>
    <property type="project" value="InterPro"/>
</dbReference>
<dbReference type="GO" id="GO:0006397">
    <property type="term" value="P:mRNA processing"/>
    <property type="evidence" value="ECO:0007669"/>
    <property type="project" value="UniProtKB-KW"/>
</dbReference>
<keyword evidence="11 33" id="KW-0245">EGF-like domain</keyword>
<evidence type="ECO:0000256" key="19">
    <source>
        <dbReference type="ARBA" id="ARBA00022801"/>
    </source>
</evidence>
<dbReference type="InterPro" id="IPR000152">
    <property type="entry name" value="EGF-type_Asp/Asn_hydroxyl_site"/>
</dbReference>
<dbReference type="CDD" id="cd00054">
    <property type="entry name" value="EGF_CA"/>
    <property type="match status" value="3"/>
</dbReference>
<evidence type="ECO:0000256" key="1">
    <source>
        <dbReference type="ARBA" id="ARBA00004305"/>
    </source>
</evidence>
<keyword evidence="19" id="KW-0378">Hydrolase</keyword>
<dbReference type="InterPro" id="IPR012340">
    <property type="entry name" value="NA-bd_OB-fold"/>
</dbReference>
<dbReference type="InterPro" id="IPR003029">
    <property type="entry name" value="S1_domain"/>
</dbReference>
<dbReference type="FunFam" id="2.40.50.140:FF:000113">
    <property type="entry name" value="polyribonucleotide nucleotidyltransferase 1, mitochondrial"/>
    <property type="match status" value="1"/>
</dbReference>
<evidence type="ECO:0000256" key="33">
    <source>
        <dbReference type="PROSITE-ProRule" id="PRU00076"/>
    </source>
</evidence>
<dbReference type="InterPro" id="IPR012162">
    <property type="entry name" value="PNPase"/>
</dbReference>
<gene>
    <name evidence="37" type="ORF">EOD39_6754</name>
</gene>
<dbReference type="InterPro" id="IPR026823">
    <property type="entry name" value="cEGF"/>
</dbReference>
<dbReference type="SUPFAM" id="SSF54791">
    <property type="entry name" value="Eukaryotic type KH-domain (KH-domain type I)"/>
    <property type="match status" value="1"/>
</dbReference>
<dbReference type="SMART" id="SM00322">
    <property type="entry name" value="KH"/>
    <property type="match status" value="1"/>
</dbReference>
<evidence type="ECO:0000256" key="20">
    <source>
        <dbReference type="ARBA" id="ARBA00022837"/>
    </source>
</evidence>
<dbReference type="PROSITE" id="PS01186">
    <property type="entry name" value="EGF_2"/>
    <property type="match status" value="2"/>
</dbReference>
<dbReference type="InterPro" id="IPR004088">
    <property type="entry name" value="KH_dom_type_1"/>
</dbReference>
<evidence type="ECO:0000313" key="38">
    <source>
        <dbReference type="Proteomes" id="UP000289886"/>
    </source>
</evidence>
<dbReference type="Gene3D" id="3.30.230.70">
    <property type="entry name" value="GHMP Kinase, N-terminal domain"/>
    <property type="match status" value="2"/>
</dbReference>
<dbReference type="SMART" id="SM00181">
    <property type="entry name" value="EGF"/>
    <property type="match status" value="3"/>
</dbReference>
<evidence type="ECO:0000256" key="15">
    <source>
        <dbReference type="ARBA" id="ARBA00022695"/>
    </source>
</evidence>
<dbReference type="InterPro" id="IPR036612">
    <property type="entry name" value="KH_dom_type_1_sf"/>
</dbReference>
<dbReference type="FunFam" id="1.10.10.400:FF:000001">
    <property type="entry name" value="Polyribonucleotide nucleotidyltransferase 1, mitochondrial"/>
    <property type="match status" value="1"/>
</dbReference>
<dbReference type="SUPFAM" id="SSF50249">
    <property type="entry name" value="Nucleic acid-binding proteins"/>
    <property type="match status" value="1"/>
</dbReference>
<keyword evidence="7" id="KW-0813">Transport</keyword>
<keyword evidence="25" id="KW-0496">Mitochondrion</keyword>
<keyword evidence="20" id="KW-0106">Calcium</keyword>
<dbReference type="PROSITE" id="PS50126">
    <property type="entry name" value="S1"/>
    <property type="match status" value="1"/>
</dbReference>
<dbReference type="GO" id="GO:0031012">
    <property type="term" value="C:extracellular matrix"/>
    <property type="evidence" value="ECO:0007669"/>
    <property type="project" value="UniProtKB-ARBA"/>
</dbReference>
<keyword evidence="15" id="KW-0548">Nucleotidyltransferase</keyword>
<dbReference type="Pfam" id="PF01138">
    <property type="entry name" value="RNase_PH"/>
    <property type="match status" value="1"/>
</dbReference>
<feature type="disulfide bond" evidence="33">
    <location>
        <begin position="22"/>
        <end position="32"/>
    </location>
</feature>
<evidence type="ECO:0000256" key="27">
    <source>
        <dbReference type="ARBA" id="ARBA00023157"/>
    </source>
</evidence>
<evidence type="ECO:0000256" key="23">
    <source>
        <dbReference type="ARBA" id="ARBA00022946"/>
    </source>
</evidence>
<evidence type="ECO:0000256" key="24">
    <source>
        <dbReference type="ARBA" id="ARBA00022990"/>
    </source>
</evidence>
<keyword evidence="14 37" id="KW-0808">Transferase</keyword>
<keyword evidence="18" id="KW-0677">Repeat</keyword>
<dbReference type="Gene3D" id="3.30.1370.10">
    <property type="entry name" value="K Homology domain, type 1"/>
    <property type="match status" value="1"/>
</dbReference>
<dbReference type="Pfam" id="PF22914">
    <property type="entry name" value="Fibulin_C"/>
    <property type="match status" value="1"/>
</dbReference>
<evidence type="ECO:0000256" key="7">
    <source>
        <dbReference type="ARBA" id="ARBA00022448"/>
    </source>
</evidence>
<keyword evidence="28" id="KW-0325">Glycoprotein</keyword>
<comment type="similarity">
    <text evidence="4">Belongs to the fibulin family.</text>
</comment>
<dbReference type="GO" id="GO:0000965">
    <property type="term" value="P:mitochondrial RNA 3'-end processing"/>
    <property type="evidence" value="ECO:0007669"/>
    <property type="project" value="TreeGrafter"/>
</dbReference>
<dbReference type="GO" id="GO:0005758">
    <property type="term" value="C:mitochondrial intermembrane space"/>
    <property type="evidence" value="ECO:0007669"/>
    <property type="project" value="UniProtKB-SubCell"/>
</dbReference>
<evidence type="ECO:0000256" key="9">
    <source>
        <dbReference type="ARBA" id="ARBA00022525"/>
    </source>
</evidence>
<evidence type="ECO:0000256" key="5">
    <source>
        <dbReference type="ARBA" id="ARBA00007404"/>
    </source>
</evidence>
<evidence type="ECO:0000256" key="10">
    <source>
        <dbReference type="ARBA" id="ARBA00022530"/>
    </source>
</evidence>
<evidence type="ECO:0000256" key="17">
    <source>
        <dbReference type="ARBA" id="ARBA00022729"/>
    </source>
</evidence>
<dbReference type="EMBL" id="SCEB01215030">
    <property type="protein sequence ID" value="RXM31684.1"/>
    <property type="molecule type" value="Genomic_DNA"/>
</dbReference>
<evidence type="ECO:0000256" key="11">
    <source>
        <dbReference type="ARBA" id="ARBA00022536"/>
    </source>
</evidence>
<dbReference type="GO" id="GO:0005829">
    <property type="term" value="C:cytosol"/>
    <property type="evidence" value="ECO:0007669"/>
    <property type="project" value="TreeGrafter"/>
</dbReference>
<comment type="caution">
    <text evidence="33">Lacks conserved residue(s) required for the propagation of feature annotation.</text>
</comment>
<dbReference type="CDD" id="cd09033">
    <property type="entry name" value="KH-I_PNPT1"/>
    <property type="match status" value="1"/>
</dbReference>
<evidence type="ECO:0000256" key="28">
    <source>
        <dbReference type="ARBA" id="ARBA00023180"/>
    </source>
</evidence>
<name>A0A444U948_ACIRT</name>
<keyword evidence="22 34" id="KW-0694">RNA-binding</keyword>
<evidence type="ECO:0000256" key="4">
    <source>
        <dbReference type="ARBA" id="ARBA00006127"/>
    </source>
</evidence>
<comment type="subunit">
    <text evidence="31">Homotrimer; in free form. Homooligomer. Component of the mitochondrial degradosome (mtEXO) complex which is a heteropentamer containing 2 copies of SUPV3L1 and 3 copies of PNPT1. As part of the mitochondrial degradosome complex, interacts with GRSF1 in an RNA-dependent manner; the interaction enhances the activity of the complex. Interacts with TCL1A; the interaction has no effect on PNPT1 exonuclease activity.</text>
</comment>
<dbReference type="InterPro" id="IPR020568">
    <property type="entry name" value="Ribosomal_Su5_D2-typ_SF"/>
</dbReference>
<evidence type="ECO:0000256" key="34">
    <source>
        <dbReference type="PROSITE-ProRule" id="PRU00117"/>
    </source>
</evidence>
<evidence type="ECO:0000256" key="32">
    <source>
        <dbReference type="ARBA" id="ARBA00072100"/>
    </source>
</evidence>
<dbReference type="Gene3D" id="2.40.50.140">
    <property type="entry name" value="Nucleic acid-binding proteins"/>
    <property type="match status" value="1"/>
</dbReference>
<keyword evidence="9" id="KW-0964">Secreted</keyword>
<evidence type="ECO:0000256" key="26">
    <source>
        <dbReference type="ARBA" id="ARBA00023136"/>
    </source>
</evidence>
<dbReference type="GO" id="GO:0000958">
    <property type="term" value="P:mitochondrial mRNA catabolic process"/>
    <property type="evidence" value="ECO:0007669"/>
    <property type="project" value="TreeGrafter"/>
</dbReference>
<evidence type="ECO:0000256" key="31">
    <source>
        <dbReference type="ARBA" id="ARBA00064869"/>
    </source>
</evidence>
<dbReference type="InterPro" id="IPR001881">
    <property type="entry name" value="EGF-like_Ca-bd_dom"/>
</dbReference>
<evidence type="ECO:0000256" key="25">
    <source>
        <dbReference type="ARBA" id="ARBA00023128"/>
    </source>
</evidence>
<evidence type="ECO:0000256" key="13">
    <source>
        <dbReference type="ARBA" id="ARBA00022664"/>
    </source>
</evidence>
<dbReference type="InterPro" id="IPR055088">
    <property type="entry name" value="Fibulin_C"/>
</dbReference>
<keyword evidence="13" id="KW-0507">mRNA processing</keyword>
<keyword evidence="12" id="KW-0597">Phosphoprotein</keyword>
<evidence type="ECO:0000256" key="3">
    <source>
        <dbReference type="ARBA" id="ARBA00004498"/>
    </source>
</evidence>
<keyword evidence="10" id="KW-0272">Extracellular matrix</keyword>
<feature type="domain" description="EGF-like" evidence="35">
    <location>
        <begin position="58"/>
        <end position="97"/>
    </location>
</feature>
<keyword evidence="17" id="KW-0732">Signal</keyword>
<dbReference type="Pfam" id="PF00575">
    <property type="entry name" value="S1"/>
    <property type="match status" value="1"/>
</dbReference>
<dbReference type="PROSITE" id="PS50026">
    <property type="entry name" value="EGF_3"/>
    <property type="match status" value="2"/>
</dbReference>
<accession>A0A444U948</accession>
<feature type="domain" description="EGF-like" evidence="35">
    <location>
        <begin position="18"/>
        <end position="57"/>
    </location>
</feature>
<dbReference type="SUPFAM" id="SSF55666">
    <property type="entry name" value="Ribonuclease PH domain 2-like"/>
    <property type="match status" value="2"/>
</dbReference>
<comment type="similarity">
    <text evidence="5">Belongs to the polyribonucleotide nucleotidyltransferase family.</text>
</comment>
<proteinExistence type="inferred from homology"/>
<evidence type="ECO:0000259" key="36">
    <source>
        <dbReference type="PROSITE" id="PS50126"/>
    </source>
</evidence>
<dbReference type="InterPro" id="IPR001247">
    <property type="entry name" value="ExoRNase_PH_dom1"/>
</dbReference>
<keyword evidence="38" id="KW-1185">Reference proteome</keyword>
<evidence type="ECO:0000256" key="29">
    <source>
        <dbReference type="ARBA" id="ARBA00031451"/>
    </source>
</evidence>
<dbReference type="Proteomes" id="UP000289886">
    <property type="component" value="Unassembled WGS sequence"/>
</dbReference>
<keyword evidence="27 33" id="KW-1015">Disulfide bond</keyword>
<evidence type="ECO:0000256" key="8">
    <source>
        <dbReference type="ARBA" id="ARBA00022490"/>
    </source>
</evidence>
<evidence type="ECO:0000256" key="2">
    <source>
        <dbReference type="ARBA" id="ARBA00004496"/>
    </source>
</evidence>
<keyword evidence="26" id="KW-0472">Membrane</keyword>
<sequence length="781" mass="86504">MVGMREGSFGRVESIIPDVNECEVSNPCQHQCYNLLGSFMCQCDQGYELNRDRVTCQDIDECSFPNYMCQYQCVNEPGRYSCVCPDGYQLQGTRMCQDINECETRTDNCREDEMCWNYYGGFRCYPRNLCQEPYIRTSENRCVCPSGNPVCRAVAHSIVYKYMSIPSDRSIPADVFQIQATNIYANTINTFRIKSGNEGGEFFLRVRGYGTKTGNKILQQTAVHSLDRASAALAVSDIPWNGPIGAVRVGLVEGEFLVNPTRKEMSSSTLDLVVAGGPRSQVVMMEAAGENVLQQDFCHAVKLGVKHTQQIILAIQQLAKECRVSKRTPQKLFAAVAEMVEYTRQLASEKISAVFTDFSHDKISRDEAIKKIRLETEELIRERFPDADPYEVMESFNTVSKQTFRSITLNEYRSGVKDKNFMLHYEFPPYATNEIGKVSGMNRRELGHGALAEKSLKPVIPKDFPFTIRVTSEVLESNGSSSMASACGGSLALMDAGVPISSAVAGVAVGLISKPNPEHPSEIQDYRLLTDILGIEDYFGDMDFKMAGTNKGITALQADVKIPGLPLKIVMEAIQQATVAKKEILGIMNKAIAKPRPKRKENGPVVETVCVPISKRARFVGPGGYNLRKLQAETGVTISQVDEETFSVFAPTPSAMHEAQEFISEICKDDQEQQLEFGAVYTATITEIRDIGVMVKLYPNMSAVLLHNSQLDQKRIKHPSALGLEVGKQIQVKYFGRDPTDGRMRLSRKVLQSPAATIVKTLSDKSSIAVGTSNSQASNSS</sequence>
<evidence type="ECO:0000256" key="12">
    <source>
        <dbReference type="ARBA" id="ARBA00022553"/>
    </source>
</evidence>